<feature type="region of interest" description="Disordered" evidence="4">
    <location>
        <begin position="159"/>
        <end position="182"/>
    </location>
</feature>
<dbReference type="RefSeq" id="WP_352065810.1">
    <property type="nucleotide sequence ID" value="NZ_JBEPAZ010000069.1"/>
</dbReference>
<evidence type="ECO:0000313" key="7">
    <source>
        <dbReference type="EMBL" id="MER6433773.1"/>
    </source>
</evidence>
<dbReference type="InterPro" id="IPR011990">
    <property type="entry name" value="TPR-like_helical_dom_sf"/>
</dbReference>
<feature type="compositionally biased region" description="Low complexity" evidence="4">
    <location>
        <begin position="159"/>
        <end position="172"/>
    </location>
</feature>
<keyword evidence="2" id="KW-0805">Transcription regulation</keyword>
<accession>A0ABV1UJ60</accession>
<evidence type="ECO:0000313" key="8">
    <source>
        <dbReference type="Proteomes" id="UP001470023"/>
    </source>
</evidence>
<dbReference type="Gene3D" id="1.25.40.10">
    <property type="entry name" value="Tetratricopeptide repeat domain"/>
    <property type="match status" value="1"/>
</dbReference>
<feature type="domain" description="HTH luxR-type" evidence="5">
    <location>
        <begin position="534"/>
        <end position="583"/>
    </location>
</feature>
<dbReference type="Pfam" id="PF03704">
    <property type="entry name" value="BTAD"/>
    <property type="match status" value="1"/>
</dbReference>
<evidence type="ECO:0000256" key="1">
    <source>
        <dbReference type="ARBA" id="ARBA00023012"/>
    </source>
</evidence>
<evidence type="ECO:0000259" key="6">
    <source>
        <dbReference type="SMART" id="SM01043"/>
    </source>
</evidence>
<organism evidence="7 8">
    <name type="scientific">Streptomyces sp. 900105245</name>
    <dbReference type="NCBI Taxonomy" id="3154379"/>
    <lineage>
        <taxon>Bacteria</taxon>
        <taxon>Bacillati</taxon>
        <taxon>Actinomycetota</taxon>
        <taxon>Actinomycetes</taxon>
        <taxon>Kitasatosporales</taxon>
        <taxon>Streptomycetaceae</taxon>
        <taxon>Streptomyces</taxon>
    </lineage>
</organism>
<dbReference type="SMART" id="SM00421">
    <property type="entry name" value="HTH_LUXR"/>
    <property type="match status" value="1"/>
</dbReference>
<keyword evidence="3" id="KW-0804">Transcription</keyword>
<dbReference type="InterPro" id="IPR005158">
    <property type="entry name" value="BTAD"/>
</dbReference>
<evidence type="ECO:0000256" key="4">
    <source>
        <dbReference type="SAM" id="MobiDB-lite"/>
    </source>
</evidence>
<keyword evidence="1" id="KW-0902">Two-component regulatory system</keyword>
<reference evidence="7 8" key="1">
    <citation type="submission" date="2024-06" db="EMBL/GenBank/DDBJ databases">
        <title>The Natural Products Discovery Center: Release of the First 8490 Sequenced Strains for Exploring Actinobacteria Biosynthetic Diversity.</title>
        <authorList>
            <person name="Kalkreuter E."/>
            <person name="Kautsar S.A."/>
            <person name="Yang D."/>
            <person name="Bader C.D."/>
            <person name="Teijaro C.N."/>
            <person name="Fluegel L."/>
            <person name="Davis C.M."/>
            <person name="Simpson J.R."/>
            <person name="Lauterbach L."/>
            <person name="Steele A.D."/>
            <person name="Gui C."/>
            <person name="Meng S."/>
            <person name="Li G."/>
            <person name="Viehrig K."/>
            <person name="Ye F."/>
            <person name="Su P."/>
            <person name="Kiefer A.F."/>
            <person name="Nichols A."/>
            <person name="Cepeda A.J."/>
            <person name="Yan W."/>
            <person name="Fan B."/>
            <person name="Jiang Y."/>
            <person name="Adhikari A."/>
            <person name="Zheng C.-J."/>
            <person name="Schuster L."/>
            <person name="Cowan T.M."/>
            <person name="Smanski M.J."/>
            <person name="Chevrette M.G."/>
            <person name="De Carvalho L.P.S."/>
            <person name="Shen B."/>
        </authorList>
    </citation>
    <scope>NUCLEOTIDE SEQUENCE [LARGE SCALE GENOMIC DNA]</scope>
    <source>
        <strain evidence="7 8">NPDC001166</strain>
    </source>
</reference>
<feature type="domain" description="Bacterial transcriptional activator" evidence="6">
    <location>
        <begin position="1"/>
        <end position="142"/>
    </location>
</feature>
<proteinExistence type="predicted"/>
<dbReference type="SMART" id="SM01043">
    <property type="entry name" value="BTAD"/>
    <property type="match status" value="1"/>
</dbReference>
<dbReference type="InterPro" id="IPR000792">
    <property type="entry name" value="Tscrpt_reg_LuxR_C"/>
</dbReference>
<evidence type="ECO:0000259" key="5">
    <source>
        <dbReference type="SMART" id="SM00421"/>
    </source>
</evidence>
<dbReference type="Proteomes" id="UP001470023">
    <property type="component" value="Unassembled WGS sequence"/>
</dbReference>
<keyword evidence="8" id="KW-1185">Reference proteome</keyword>
<dbReference type="PANTHER" id="PTHR35807:SF1">
    <property type="entry name" value="TRANSCRIPTIONAL REGULATOR REDD"/>
    <property type="match status" value="1"/>
</dbReference>
<dbReference type="InterPro" id="IPR016032">
    <property type="entry name" value="Sig_transdc_resp-reg_C-effctor"/>
</dbReference>
<dbReference type="Pfam" id="PF00196">
    <property type="entry name" value="GerE"/>
    <property type="match status" value="1"/>
</dbReference>
<evidence type="ECO:0000256" key="2">
    <source>
        <dbReference type="ARBA" id="ARBA00023015"/>
    </source>
</evidence>
<name>A0ABV1UJ60_9ACTN</name>
<sequence>MDATLAETLIKRRVPDHAAATVSALRPALALWRGDSLADVTVLPWFNKQAERLESMRVEAECTLMSAHLELGEHVQILPELERAVARNPYREQFHRLLMLALYRAGRQADALEVYHRLRWLLDEDLGISPSPGLRSLEEAILRQDVSLEAPVAVGARPLASRPSAAPGSLPSEPNHTLSHPHGTMLIQGIPSPGRAATAVRASGAAVHQICRESTAEHSKVSDLAPSASPTPKDAQDTMEPGAPSPLHVLDDARPDKTQAAARTWNDLLEAAYRSVTETGRWDDGQPQPAPFGTTKTDEVLARLTQLHLIEPASGESGTWRPVSPNVAMARAVAPLEEEARDRARQAESVRRQIEMMLPVYQEQLRNKPQHGIEVISDEGVLRDLLSHEMASCASLLVAQATADPSGPGRAQFLEAAANGAQVRGLFQHSNRYNQPSLGLFEEATALGASLKTVDDIPVDVMVFDRSACFILLQPSAEGVEGKSLDRPNALAVVIRHHLVVSLAVDVYEKTWASAAQFDTANSQPIHITDEIRRSILRLLAIGCKDEHVARHVGISVRTCRRHIAAILSELGATSRFQAGARAQELGLL</sequence>
<feature type="region of interest" description="Disordered" evidence="4">
    <location>
        <begin position="211"/>
        <end position="252"/>
    </location>
</feature>
<dbReference type="PANTHER" id="PTHR35807">
    <property type="entry name" value="TRANSCRIPTIONAL REGULATOR REDD-RELATED"/>
    <property type="match status" value="1"/>
</dbReference>
<dbReference type="InterPro" id="IPR051677">
    <property type="entry name" value="AfsR-DnrI-RedD_regulator"/>
</dbReference>
<evidence type="ECO:0000256" key="3">
    <source>
        <dbReference type="ARBA" id="ARBA00023163"/>
    </source>
</evidence>
<comment type="caution">
    <text evidence="7">The sequence shown here is derived from an EMBL/GenBank/DDBJ whole genome shotgun (WGS) entry which is preliminary data.</text>
</comment>
<dbReference type="Gene3D" id="1.10.10.10">
    <property type="entry name" value="Winged helix-like DNA-binding domain superfamily/Winged helix DNA-binding domain"/>
    <property type="match status" value="1"/>
</dbReference>
<gene>
    <name evidence="7" type="ORF">ABT272_39625</name>
</gene>
<dbReference type="CDD" id="cd15831">
    <property type="entry name" value="BTAD"/>
    <property type="match status" value="1"/>
</dbReference>
<dbReference type="SUPFAM" id="SSF46894">
    <property type="entry name" value="C-terminal effector domain of the bipartite response regulators"/>
    <property type="match status" value="1"/>
</dbReference>
<protein>
    <submittedName>
        <fullName evidence="7">BTAD domain-containing putative transcriptional regulator</fullName>
    </submittedName>
</protein>
<dbReference type="EMBL" id="JBEPAZ010000069">
    <property type="protein sequence ID" value="MER6433773.1"/>
    <property type="molecule type" value="Genomic_DNA"/>
</dbReference>
<dbReference type="SUPFAM" id="SSF48452">
    <property type="entry name" value="TPR-like"/>
    <property type="match status" value="1"/>
</dbReference>
<feature type="compositionally biased region" description="Basic and acidic residues" evidence="4">
    <location>
        <begin position="211"/>
        <end position="221"/>
    </location>
</feature>
<dbReference type="InterPro" id="IPR036388">
    <property type="entry name" value="WH-like_DNA-bd_sf"/>
</dbReference>